<evidence type="ECO:0000256" key="5">
    <source>
        <dbReference type="ARBA" id="ARBA00022692"/>
    </source>
</evidence>
<dbReference type="EMBL" id="LN794158">
    <property type="protein sequence ID" value="CEN56684.1"/>
    <property type="molecule type" value="Genomic_DNA"/>
</dbReference>
<evidence type="ECO:0000313" key="13">
    <source>
        <dbReference type="EMBL" id="CEN56684.1"/>
    </source>
</evidence>
<dbReference type="InterPro" id="IPR023614">
    <property type="entry name" value="Porin_dom_sf"/>
</dbReference>
<keyword evidence="4" id="KW-1134">Transmembrane beta strand</keyword>
<dbReference type="InterPro" id="IPR033900">
    <property type="entry name" value="Gram_neg_porin_domain"/>
</dbReference>
<keyword evidence="6 11" id="KW-0732">Signal</keyword>
<keyword evidence="9" id="KW-0472">Membrane</keyword>
<evidence type="ECO:0000256" key="7">
    <source>
        <dbReference type="ARBA" id="ARBA00023065"/>
    </source>
</evidence>
<keyword evidence="3" id="KW-0813">Transport</keyword>
<protein>
    <recommendedName>
        <fullName evidence="12">Porin domain-containing protein</fullName>
    </recommendedName>
</protein>
<dbReference type="GO" id="GO:0015288">
    <property type="term" value="F:porin activity"/>
    <property type="evidence" value="ECO:0007669"/>
    <property type="project" value="UniProtKB-KW"/>
</dbReference>
<name>A0A0B7J218_9PROT</name>
<dbReference type="AlphaFoldDB" id="A0A0B7J218"/>
<evidence type="ECO:0000256" key="4">
    <source>
        <dbReference type="ARBA" id="ARBA00022452"/>
    </source>
</evidence>
<evidence type="ECO:0000256" key="9">
    <source>
        <dbReference type="ARBA" id="ARBA00023136"/>
    </source>
</evidence>
<dbReference type="GO" id="GO:0009279">
    <property type="term" value="C:cell outer membrane"/>
    <property type="evidence" value="ECO:0007669"/>
    <property type="project" value="UniProtKB-SubCell"/>
</dbReference>
<dbReference type="GO" id="GO:0006811">
    <property type="term" value="P:monoatomic ion transport"/>
    <property type="evidence" value="ECO:0007669"/>
    <property type="project" value="UniProtKB-KW"/>
</dbReference>
<proteinExistence type="predicted"/>
<feature type="chain" id="PRO_5002130601" description="Porin domain-containing protein" evidence="11">
    <location>
        <begin position="23"/>
        <end position="405"/>
    </location>
</feature>
<evidence type="ECO:0000256" key="1">
    <source>
        <dbReference type="ARBA" id="ARBA00004571"/>
    </source>
</evidence>
<dbReference type="PANTHER" id="PTHR34501:SF9">
    <property type="entry name" value="MAJOR OUTER MEMBRANE PROTEIN P.IA"/>
    <property type="match status" value="1"/>
</dbReference>
<organism evidence="13 14">
    <name type="scientific">Candidatus Methylopumilus turicensis</name>
    <dbReference type="NCBI Taxonomy" id="1581680"/>
    <lineage>
        <taxon>Bacteria</taxon>
        <taxon>Pseudomonadati</taxon>
        <taxon>Pseudomonadota</taxon>
        <taxon>Betaproteobacteria</taxon>
        <taxon>Nitrosomonadales</taxon>
        <taxon>Methylophilaceae</taxon>
        <taxon>Candidatus Methylopumilus</taxon>
    </lineage>
</organism>
<dbReference type="STRING" id="1581680.BN1209_1649"/>
<dbReference type="PANTHER" id="PTHR34501">
    <property type="entry name" value="PROTEIN YDDL-RELATED"/>
    <property type="match status" value="1"/>
</dbReference>
<evidence type="ECO:0000256" key="2">
    <source>
        <dbReference type="ARBA" id="ARBA00011233"/>
    </source>
</evidence>
<feature type="domain" description="Porin" evidence="12">
    <location>
        <begin position="12"/>
        <end position="382"/>
    </location>
</feature>
<accession>A0A0B7J218</accession>
<evidence type="ECO:0000256" key="6">
    <source>
        <dbReference type="ARBA" id="ARBA00022729"/>
    </source>
</evidence>
<evidence type="ECO:0000256" key="8">
    <source>
        <dbReference type="ARBA" id="ARBA00023114"/>
    </source>
</evidence>
<dbReference type="HOGENOM" id="CLU_032382_0_0_4"/>
<keyword evidence="14" id="KW-1185">Reference proteome</keyword>
<evidence type="ECO:0000256" key="11">
    <source>
        <dbReference type="SAM" id="SignalP"/>
    </source>
</evidence>
<keyword evidence="5" id="KW-0812">Transmembrane</keyword>
<keyword evidence="8" id="KW-0626">Porin</keyword>
<comment type="subunit">
    <text evidence="2">Homotrimer.</text>
</comment>
<dbReference type="Gene3D" id="2.40.160.10">
    <property type="entry name" value="Porin"/>
    <property type="match status" value="1"/>
</dbReference>
<evidence type="ECO:0000313" key="14">
    <source>
        <dbReference type="Proteomes" id="UP000056322"/>
    </source>
</evidence>
<evidence type="ECO:0000256" key="3">
    <source>
        <dbReference type="ARBA" id="ARBA00022448"/>
    </source>
</evidence>
<evidence type="ECO:0000256" key="10">
    <source>
        <dbReference type="ARBA" id="ARBA00023237"/>
    </source>
</evidence>
<gene>
    <name evidence="13" type="ORF">BN1209_1649</name>
</gene>
<dbReference type="GO" id="GO:0046930">
    <property type="term" value="C:pore complex"/>
    <property type="evidence" value="ECO:0007669"/>
    <property type="project" value="UniProtKB-KW"/>
</dbReference>
<dbReference type="Proteomes" id="UP000056322">
    <property type="component" value="Chromosome 1"/>
</dbReference>
<dbReference type="InterPro" id="IPR050298">
    <property type="entry name" value="Gram-neg_bact_OMP"/>
</dbReference>
<keyword evidence="7" id="KW-0406">Ion transport</keyword>
<feature type="signal peptide" evidence="11">
    <location>
        <begin position="1"/>
        <end position="22"/>
    </location>
</feature>
<dbReference type="KEGG" id="mbac:BN1209_1649"/>
<dbReference type="Pfam" id="PF13609">
    <property type="entry name" value="Porin_4"/>
    <property type="match status" value="1"/>
</dbReference>
<evidence type="ECO:0000259" key="12">
    <source>
        <dbReference type="Pfam" id="PF13609"/>
    </source>
</evidence>
<sequence>MNKKLGLAVAGALVAFSSAANAGITIPAGDWTVDIGGNVNAFYTNTRFSGDVIGSESTSFGTKNSISTGLLPSALGIGAKTRQNDLDIAFQFTFFTGINAGSVNGSPLASSTGSSQGASTAGGGNSLNIRQAYMTVGDASWGTIKMGRDLGVFGSDAILSDMTLLGVGNGAGGQGSSTLGRIGSGYVYADWIGQFQYQSPNFNGLQFTVAARENLNNLVTTVNAKTQLGFDGKVTYDFAANDVTGRVWLGGLSQKHQDGFDGAYTSKAVEVGAKVAYAGAGLVGYYYDGEGLDGQLGQFTGTGSALGGLQFLNGFKSKDSGGYVQATYAIPGVGTKLGASWGTSKSSYNGSTTENESYIVGAYHPLTKSLNLVAEYTDAELKASNAEENLKAKAKTVSLGAILFF</sequence>
<dbReference type="SUPFAM" id="SSF56935">
    <property type="entry name" value="Porins"/>
    <property type="match status" value="1"/>
</dbReference>
<dbReference type="OrthoDB" id="8735103at2"/>
<reference evidence="14" key="1">
    <citation type="submission" date="2014-12" db="EMBL/GenBank/DDBJ databases">
        <authorList>
            <person name="Salcher M.M."/>
        </authorList>
    </citation>
    <scope>NUCLEOTIDE SEQUENCE [LARGE SCALE GENOMIC DNA]</scope>
    <source>
        <strain evidence="14">MMS-10A-171</strain>
    </source>
</reference>
<comment type="subcellular location">
    <subcellularLocation>
        <location evidence="1">Cell outer membrane</location>
        <topology evidence="1">Multi-pass membrane protein</topology>
    </subcellularLocation>
</comment>
<keyword evidence="10" id="KW-0998">Cell outer membrane</keyword>
<dbReference type="RefSeq" id="WP_045751732.1">
    <property type="nucleotide sequence ID" value="NZ_LN794158.1"/>
</dbReference>